<name>A0ABU5H683_9BACT</name>
<comment type="caution">
    <text evidence="1">The sequence shown here is derived from an EMBL/GenBank/DDBJ whole genome shotgun (WGS) entry which is preliminary data.</text>
</comment>
<accession>A0ABU5H683</accession>
<organism evidence="1 2">
    <name type="scientific">Hyalangium rubrum</name>
    <dbReference type="NCBI Taxonomy" id="3103134"/>
    <lineage>
        <taxon>Bacteria</taxon>
        <taxon>Pseudomonadati</taxon>
        <taxon>Myxococcota</taxon>
        <taxon>Myxococcia</taxon>
        <taxon>Myxococcales</taxon>
        <taxon>Cystobacterineae</taxon>
        <taxon>Archangiaceae</taxon>
        <taxon>Hyalangium</taxon>
    </lineage>
</organism>
<keyword evidence="2" id="KW-1185">Reference proteome</keyword>
<dbReference type="EMBL" id="JAXIVS010000007">
    <property type="protein sequence ID" value="MDY7228983.1"/>
    <property type="molecule type" value="Genomic_DNA"/>
</dbReference>
<reference evidence="1 2" key="1">
    <citation type="submission" date="2023-12" db="EMBL/GenBank/DDBJ databases">
        <title>the genome sequence of Hyalangium sp. s54d21.</title>
        <authorList>
            <person name="Zhang X."/>
        </authorList>
    </citation>
    <scope>NUCLEOTIDE SEQUENCE [LARGE SCALE GENOMIC DNA]</scope>
    <source>
        <strain evidence="2">s54d21</strain>
    </source>
</reference>
<evidence type="ECO:0000313" key="2">
    <source>
        <dbReference type="Proteomes" id="UP001291309"/>
    </source>
</evidence>
<evidence type="ECO:0000313" key="1">
    <source>
        <dbReference type="EMBL" id="MDY7228983.1"/>
    </source>
</evidence>
<proteinExistence type="predicted"/>
<protein>
    <submittedName>
        <fullName evidence="1">DUF3006 domain-containing protein</fullName>
    </submittedName>
</protein>
<dbReference type="RefSeq" id="WP_321547709.1">
    <property type="nucleotide sequence ID" value="NZ_JAXIVS010000007.1"/>
</dbReference>
<sequence>MTMATVIGCGGAWQVEVMEETRAQVVEPETGKARQLDRAALPPGTREGDVVVDGRLDPELRARLAREVEEKRGRLAVPVPPGLDL</sequence>
<gene>
    <name evidence="1" type="ORF">SYV04_21370</name>
</gene>
<dbReference type="Proteomes" id="UP001291309">
    <property type="component" value="Unassembled WGS sequence"/>
</dbReference>